<dbReference type="SMART" id="SM00849">
    <property type="entry name" value="Lactamase_B"/>
    <property type="match status" value="1"/>
</dbReference>
<evidence type="ECO:0000256" key="1">
    <source>
        <dbReference type="SAM" id="Phobius"/>
    </source>
</evidence>
<dbReference type="InterPro" id="IPR001279">
    <property type="entry name" value="Metallo-B-lactamas"/>
</dbReference>
<dbReference type="AlphaFoldDB" id="A0A2M8G8I4"/>
<gene>
    <name evidence="3" type="ORF">CO014_01995</name>
</gene>
<proteinExistence type="predicted"/>
<evidence type="ECO:0000313" key="3">
    <source>
        <dbReference type="EMBL" id="PJC69695.1"/>
    </source>
</evidence>
<keyword evidence="1" id="KW-0812">Transmembrane</keyword>
<sequence length="277" mass="30899">MLWIKNNFKYLIVIILLGATVLVWYAVFAESRSGLTVAFLDVGQGDAIFIQAENGNQILLDGGPNKAALNQLSKVMPFYDRSIDMVIASHPDSDHISGLIEVLKRYKVYSAMEPGTKSDNVVYQEFENLVKEKNIQDIFAGRDMRVNLDNGLYLDILLPVVDPENLDPHAGMLVIRLVYGKNSFLLTGDMEKSLEGYLVFLEGHNLKTDVLKVGHHGSRTSTSEVLLGFSAPEYAVISVGKDNQYGHPHKETLDILNKFQIPILRTDESGMIKIKSD</sequence>
<dbReference type="InterPro" id="IPR052159">
    <property type="entry name" value="Competence_DNA_uptake"/>
</dbReference>
<feature type="non-terminal residue" evidence="3">
    <location>
        <position position="277"/>
    </location>
</feature>
<dbReference type="EMBL" id="PFQR01000051">
    <property type="protein sequence ID" value="PJC69695.1"/>
    <property type="molecule type" value="Genomic_DNA"/>
</dbReference>
<feature type="domain" description="Metallo-beta-lactamase" evidence="2">
    <location>
        <begin position="44"/>
        <end position="241"/>
    </location>
</feature>
<protein>
    <recommendedName>
        <fullName evidence="2">Metallo-beta-lactamase domain-containing protein</fullName>
    </recommendedName>
</protein>
<evidence type="ECO:0000313" key="4">
    <source>
        <dbReference type="Proteomes" id="UP000229041"/>
    </source>
</evidence>
<keyword evidence="1" id="KW-1133">Transmembrane helix</keyword>
<dbReference type="InterPro" id="IPR035681">
    <property type="entry name" value="ComA-like_MBL"/>
</dbReference>
<accession>A0A2M8G8I4</accession>
<dbReference type="PANTHER" id="PTHR30619:SF1">
    <property type="entry name" value="RECOMBINATION PROTEIN 2"/>
    <property type="match status" value="1"/>
</dbReference>
<comment type="caution">
    <text evidence="3">The sequence shown here is derived from an EMBL/GenBank/DDBJ whole genome shotgun (WGS) entry which is preliminary data.</text>
</comment>
<dbReference type="Pfam" id="PF00753">
    <property type="entry name" value="Lactamase_B"/>
    <property type="match status" value="1"/>
</dbReference>
<evidence type="ECO:0000259" key="2">
    <source>
        <dbReference type="SMART" id="SM00849"/>
    </source>
</evidence>
<organism evidence="3 4">
    <name type="scientific">Candidatus Tagabacteria bacterium CG_4_8_14_3_um_filter_41_8</name>
    <dbReference type="NCBI Taxonomy" id="1975018"/>
    <lineage>
        <taxon>Bacteria</taxon>
        <taxon>Candidatus Tagaibacteriota</taxon>
    </lineage>
</organism>
<dbReference type="Proteomes" id="UP000229041">
    <property type="component" value="Unassembled WGS sequence"/>
</dbReference>
<dbReference type="InterPro" id="IPR036866">
    <property type="entry name" value="RibonucZ/Hydroxyglut_hydro"/>
</dbReference>
<dbReference type="CDD" id="cd07731">
    <property type="entry name" value="ComA-like_MBL-fold"/>
    <property type="match status" value="1"/>
</dbReference>
<dbReference type="SUPFAM" id="SSF56281">
    <property type="entry name" value="Metallo-hydrolase/oxidoreductase"/>
    <property type="match status" value="1"/>
</dbReference>
<name>A0A2M8G8I4_9BACT</name>
<feature type="transmembrane region" description="Helical" evidence="1">
    <location>
        <begin position="7"/>
        <end position="27"/>
    </location>
</feature>
<dbReference type="PANTHER" id="PTHR30619">
    <property type="entry name" value="DNA INTERNALIZATION/COMPETENCE PROTEIN COMEC/REC2"/>
    <property type="match status" value="1"/>
</dbReference>
<keyword evidence="1" id="KW-0472">Membrane</keyword>
<reference evidence="4" key="1">
    <citation type="submission" date="2017-09" db="EMBL/GenBank/DDBJ databases">
        <title>Depth-based differentiation of microbial function through sediment-hosted aquifers and enrichment of novel symbionts in the deep terrestrial subsurface.</title>
        <authorList>
            <person name="Probst A.J."/>
            <person name="Ladd B."/>
            <person name="Jarett J.K."/>
            <person name="Geller-Mcgrath D.E."/>
            <person name="Sieber C.M.K."/>
            <person name="Emerson J.B."/>
            <person name="Anantharaman K."/>
            <person name="Thomas B.C."/>
            <person name="Malmstrom R."/>
            <person name="Stieglmeier M."/>
            <person name="Klingl A."/>
            <person name="Woyke T."/>
            <person name="Ryan C.M."/>
            <person name="Banfield J.F."/>
        </authorList>
    </citation>
    <scope>NUCLEOTIDE SEQUENCE [LARGE SCALE GENOMIC DNA]</scope>
</reference>
<dbReference type="Gene3D" id="3.60.15.10">
    <property type="entry name" value="Ribonuclease Z/Hydroxyacylglutathione hydrolase-like"/>
    <property type="match status" value="1"/>
</dbReference>